<comment type="subcellular location">
    <subcellularLocation>
        <location evidence="2">Membrane</location>
        <topology evidence="2">Single-pass type II membrane protein</topology>
    </subcellularLocation>
</comment>
<keyword evidence="8 10" id="KW-0408">Iron</keyword>
<dbReference type="OrthoDB" id="2789670at2759"/>
<evidence type="ECO:0000256" key="3">
    <source>
        <dbReference type="ARBA" id="ARBA00010617"/>
    </source>
</evidence>
<dbReference type="Pfam" id="PF00067">
    <property type="entry name" value="p450"/>
    <property type="match status" value="1"/>
</dbReference>
<evidence type="ECO:0000256" key="5">
    <source>
        <dbReference type="ARBA" id="ARBA00022723"/>
    </source>
</evidence>
<protein>
    <submittedName>
        <fullName evidence="13">Premnaspirodiene oxygenase-like</fullName>
    </submittedName>
</protein>
<evidence type="ECO:0000256" key="2">
    <source>
        <dbReference type="ARBA" id="ARBA00004606"/>
    </source>
</evidence>
<accession>A0A6I9TXQ7</accession>
<evidence type="ECO:0000313" key="12">
    <source>
        <dbReference type="Proteomes" id="UP000504604"/>
    </source>
</evidence>
<dbReference type="AlphaFoldDB" id="A0A6I9TXQ7"/>
<keyword evidence="6" id="KW-0812">Transmembrane</keyword>
<dbReference type="PRINTS" id="PR00463">
    <property type="entry name" value="EP450I"/>
</dbReference>
<keyword evidence="9 11" id="KW-0503">Monooxygenase</keyword>
<dbReference type="GO" id="GO:0005506">
    <property type="term" value="F:iron ion binding"/>
    <property type="evidence" value="ECO:0007669"/>
    <property type="project" value="InterPro"/>
</dbReference>
<sequence>MNLVESIRLHPTSIPIDLTQVAFSYANDVVCRAAFGMSHGGKDEVLPLIIELGASAGGFDVADLFPSVKFLEDVTGLKTKYLKLHHKMDHVWNVIIDQHMEKLRFGQPGEEDLVDVLLRCKQKGNLEFPITMDSIKATILDMFNAGTHTSASTVEFAMAEMIKHPKVMEKAQAELRHVFRGNDRVFESELEKVSYLKMVIRETLRLHPPVPLLLPRECQDWQKVCGYDIPPKTRVLVNALAINRDPEYWDDAEAFEPERFAGSGIEFIGTNFEFIPFGGGRRMCPGISFVLATVELLLAQLLYHFNWELPDGLQPQDLDMTEILGLAAKRKNDLYLVATSHKS</sequence>
<evidence type="ECO:0000256" key="10">
    <source>
        <dbReference type="PIRSR" id="PIRSR602401-1"/>
    </source>
</evidence>
<proteinExistence type="inferred from homology"/>
<dbReference type="PANTHER" id="PTHR47953:SF16">
    <property type="entry name" value="CYTOCHROME P450 71D8"/>
    <property type="match status" value="1"/>
</dbReference>
<evidence type="ECO:0000256" key="11">
    <source>
        <dbReference type="RuleBase" id="RU000461"/>
    </source>
</evidence>
<keyword evidence="7 11" id="KW-0560">Oxidoreductase</keyword>
<comment type="cofactor">
    <cofactor evidence="1 10">
        <name>heme</name>
        <dbReference type="ChEBI" id="CHEBI:30413"/>
    </cofactor>
</comment>
<organism evidence="12 13">
    <name type="scientific">Sesamum indicum</name>
    <name type="common">Oriental sesame</name>
    <name type="synonym">Sesamum orientale</name>
    <dbReference type="NCBI Taxonomy" id="4182"/>
    <lineage>
        <taxon>Eukaryota</taxon>
        <taxon>Viridiplantae</taxon>
        <taxon>Streptophyta</taxon>
        <taxon>Embryophyta</taxon>
        <taxon>Tracheophyta</taxon>
        <taxon>Spermatophyta</taxon>
        <taxon>Magnoliopsida</taxon>
        <taxon>eudicotyledons</taxon>
        <taxon>Gunneridae</taxon>
        <taxon>Pentapetalae</taxon>
        <taxon>asterids</taxon>
        <taxon>lamiids</taxon>
        <taxon>Lamiales</taxon>
        <taxon>Pedaliaceae</taxon>
        <taxon>Sesamum</taxon>
    </lineage>
</organism>
<dbReference type="GO" id="GO:0020037">
    <property type="term" value="F:heme binding"/>
    <property type="evidence" value="ECO:0007669"/>
    <property type="project" value="InterPro"/>
</dbReference>
<keyword evidence="6" id="KW-0735">Signal-anchor</keyword>
<evidence type="ECO:0000313" key="13">
    <source>
        <dbReference type="RefSeq" id="XP_011086258.1"/>
    </source>
</evidence>
<dbReference type="GeneID" id="105168042"/>
<keyword evidence="12" id="KW-1185">Reference proteome</keyword>
<dbReference type="InterPro" id="IPR002401">
    <property type="entry name" value="Cyt_P450_E_grp-I"/>
</dbReference>
<dbReference type="InterPro" id="IPR036396">
    <property type="entry name" value="Cyt_P450_sf"/>
</dbReference>
<dbReference type="GO" id="GO:0016020">
    <property type="term" value="C:membrane"/>
    <property type="evidence" value="ECO:0007669"/>
    <property type="project" value="UniProtKB-SubCell"/>
</dbReference>
<dbReference type="InParanoid" id="A0A6I9TXQ7"/>
<name>A0A6I9TXQ7_SESIN</name>
<dbReference type="InterPro" id="IPR017972">
    <property type="entry name" value="Cyt_P450_CS"/>
</dbReference>
<dbReference type="FunFam" id="1.10.630.10:FF:000126">
    <property type="entry name" value="Predicted protein"/>
    <property type="match status" value="1"/>
</dbReference>
<dbReference type="SUPFAM" id="SSF48264">
    <property type="entry name" value="Cytochrome P450"/>
    <property type="match status" value="1"/>
</dbReference>
<dbReference type="GO" id="GO:0016705">
    <property type="term" value="F:oxidoreductase activity, acting on paired donors, with incorporation or reduction of molecular oxygen"/>
    <property type="evidence" value="ECO:0007669"/>
    <property type="project" value="InterPro"/>
</dbReference>
<feature type="binding site" description="axial binding residue" evidence="10">
    <location>
        <position position="284"/>
    </location>
    <ligand>
        <name>heme</name>
        <dbReference type="ChEBI" id="CHEBI:30413"/>
    </ligand>
    <ligandPart>
        <name>Fe</name>
        <dbReference type="ChEBI" id="CHEBI:18248"/>
    </ligandPart>
</feature>
<evidence type="ECO:0000256" key="9">
    <source>
        <dbReference type="ARBA" id="ARBA00023033"/>
    </source>
</evidence>
<keyword evidence="4 10" id="KW-0349">Heme</keyword>
<dbReference type="PANTHER" id="PTHR47953">
    <property type="entry name" value="OS08G0105600 PROTEIN"/>
    <property type="match status" value="1"/>
</dbReference>
<dbReference type="InterPro" id="IPR052306">
    <property type="entry name" value="CYP450_71D"/>
</dbReference>
<dbReference type="RefSeq" id="XP_011086258.1">
    <property type="nucleotide sequence ID" value="XM_011087956.2"/>
</dbReference>
<dbReference type="PROSITE" id="PS00086">
    <property type="entry name" value="CYTOCHROME_P450"/>
    <property type="match status" value="1"/>
</dbReference>
<reference evidence="13" key="1">
    <citation type="submission" date="2025-08" db="UniProtKB">
        <authorList>
            <consortium name="RefSeq"/>
        </authorList>
    </citation>
    <scope>IDENTIFICATION</scope>
</reference>
<dbReference type="PRINTS" id="PR00385">
    <property type="entry name" value="P450"/>
</dbReference>
<dbReference type="Gene3D" id="1.10.630.10">
    <property type="entry name" value="Cytochrome P450"/>
    <property type="match status" value="1"/>
</dbReference>
<comment type="similarity">
    <text evidence="3 11">Belongs to the cytochrome P450 family.</text>
</comment>
<evidence type="ECO:0000256" key="4">
    <source>
        <dbReference type="ARBA" id="ARBA00022617"/>
    </source>
</evidence>
<keyword evidence="5 10" id="KW-0479">Metal-binding</keyword>
<evidence type="ECO:0000256" key="8">
    <source>
        <dbReference type="ARBA" id="ARBA00023004"/>
    </source>
</evidence>
<dbReference type="Proteomes" id="UP000504604">
    <property type="component" value="Linkage group LG8"/>
</dbReference>
<evidence type="ECO:0000256" key="1">
    <source>
        <dbReference type="ARBA" id="ARBA00001971"/>
    </source>
</evidence>
<dbReference type="InterPro" id="IPR001128">
    <property type="entry name" value="Cyt_P450"/>
</dbReference>
<evidence type="ECO:0000256" key="6">
    <source>
        <dbReference type="ARBA" id="ARBA00022968"/>
    </source>
</evidence>
<gene>
    <name evidence="13" type="primary">LOC105168042</name>
</gene>
<dbReference type="KEGG" id="sind:105168042"/>
<dbReference type="GO" id="GO:0004497">
    <property type="term" value="F:monooxygenase activity"/>
    <property type="evidence" value="ECO:0007669"/>
    <property type="project" value="UniProtKB-KW"/>
</dbReference>
<evidence type="ECO:0000256" key="7">
    <source>
        <dbReference type="ARBA" id="ARBA00023002"/>
    </source>
</evidence>